<accession>A0A4Z0H2P0</accession>
<dbReference type="EMBL" id="SRJC01000001">
    <property type="protein sequence ID" value="TGB04134.1"/>
    <property type="molecule type" value="Genomic_DNA"/>
</dbReference>
<keyword evidence="1" id="KW-1133">Transmembrane helix</keyword>
<keyword evidence="1" id="KW-0472">Membrane</keyword>
<dbReference type="RefSeq" id="WP_206663473.1">
    <property type="nucleotide sequence ID" value="NZ_SRJC01000001.1"/>
</dbReference>
<keyword evidence="1" id="KW-0812">Transmembrane</keyword>
<name>A0A4Z0H2P0_9BACI</name>
<protein>
    <submittedName>
        <fullName evidence="2">Uncharacterized protein</fullName>
    </submittedName>
</protein>
<keyword evidence="3" id="KW-1185">Reference proteome</keyword>
<proteinExistence type="predicted"/>
<dbReference type="Proteomes" id="UP000297982">
    <property type="component" value="Unassembled WGS sequence"/>
</dbReference>
<evidence type="ECO:0000313" key="2">
    <source>
        <dbReference type="EMBL" id="TGB04134.1"/>
    </source>
</evidence>
<comment type="caution">
    <text evidence="2">The sequence shown here is derived from an EMBL/GenBank/DDBJ whole genome shotgun (WGS) entry which is preliminary data.</text>
</comment>
<feature type="transmembrane region" description="Helical" evidence="1">
    <location>
        <begin position="63"/>
        <end position="80"/>
    </location>
</feature>
<feature type="transmembrane region" description="Helical" evidence="1">
    <location>
        <begin position="35"/>
        <end position="53"/>
    </location>
</feature>
<evidence type="ECO:0000313" key="3">
    <source>
        <dbReference type="Proteomes" id="UP000297982"/>
    </source>
</evidence>
<reference evidence="2 3" key="1">
    <citation type="journal article" date="2003" name="Int. J. Syst. Evol. Microbiol.">
        <title>Halobacillus salinus sp. nov., isolated from a salt lake on the coast of the East Sea in Korea.</title>
        <authorList>
            <person name="Yoon J.H."/>
            <person name="Kang K.H."/>
            <person name="Park Y.H."/>
        </authorList>
    </citation>
    <scope>NUCLEOTIDE SEQUENCE [LARGE SCALE GENOMIC DNA]</scope>
    <source>
        <strain evidence="2 3">HSL-3</strain>
    </source>
</reference>
<gene>
    <name evidence="2" type="ORF">E4663_03760</name>
</gene>
<dbReference type="AlphaFoldDB" id="A0A4Z0H2P0"/>
<sequence>MFEFLTKSNLLLVLSFLFIVNEVIGNVFGDSDYLQWAVHTLLGVVIIMMNFVFRAQNEKKNEVIGWIGFIIFAFATLFLIT</sequence>
<organism evidence="2 3">
    <name type="scientific">Halobacillus salinus</name>
    <dbReference type="NCBI Taxonomy" id="192814"/>
    <lineage>
        <taxon>Bacteria</taxon>
        <taxon>Bacillati</taxon>
        <taxon>Bacillota</taxon>
        <taxon>Bacilli</taxon>
        <taxon>Bacillales</taxon>
        <taxon>Bacillaceae</taxon>
        <taxon>Halobacillus</taxon>
    </lineage>
</organism>
<evidence type="ECO:0000256" key="1">
    <source>
        <dbReference type="SAM" id="Phobius"/>
    </source>
</evidence>